<accession>A0A1H9EXU3</accession>
<protein>
    <submittedName>
        <fullName evidence="2">Uncharacterized protein</fullName>
    </submittedName>
</protein>
<evidence type="ECO:0000313" key="2">
    <source>
        <dbReference type="EMBL" id="SEQ30439.1"/>
    </source>
</evidence>
<name>A0A1H9EXU3_9RHOB</name>
<dbReference type="AlphaFoldDB" id="A0A1H9EXU3"/>
<keyword evidence="3" id="KW-1185">Reference proteome</keyword>
<dbReference type="EMBL" id="FOEP01000005">
    <property type="protein sequence ID" value="SEQ30439.1"/>
    <property type="molecule type" value="Genomic_DNA"/>
</dbReference>
<evidence type="ECO:0000256" key="1">
    <source>
        <dbReference type="SAM" id="MobiDB-lite"/>
    </source>
</evidence>
<dbReference type="Proteomes" id="UP000198634">
    <property type="component" value="Unassembled WGS sequence"/>
</dbReference>
<gene>
    <name evidence="2" type="ORF">SAMN04488092_105213</name>
</gene>
<feature type="region of interest" description="Disordered" evidence="1">
    <location>
        <begin position="24"/>
        <end position="44"/>
    </location>
</feature>
<reference evidence="2 3" key="1">
    <citation type="submission" date="2016-10" db="EMBL/GenBank/DDBJ databases">
        <authorList>
            <person name="de Groot N.N."/>
        </authorList>
    </citation>
    <scope>NUCLEOTIDE SEQUENCE [LARGE SCALE GENOMIC DNA]</scope>
    <source>
        <strain evidence="2 3">DSM 22007</strain>
    </source>
</reference>
<sequence>MRTWACAFTARWLQAKHDHGTTRLIRRAKGASRAGQGYPMSESE</sequence>
<evidence type="ECO:0000313" key="3">
    <source>
        <dbReference type="Proteomes" id="UP000198634"/>
    </source>
</evidence>
<organism evidence="2 3">
    <name type="scientific">Thalassovita taeanensis</name>
    <dbReference type="NCBI Taxonomy" id="657014"/>
    <lineage>
        <taxon>Bacteria</taxon>
        <taxon>Pseudomonadati</taxon>
        <taxon>Pseudomonadota</taxon>
        <taxon>Alphaproteobacteria</taxon>
        <taxon>Rhodobacterales</taxon>
        <taxon>Roseobacteraceae</taxon>
        <taxon>Thalassovita</taxon>
    </lineage>
</organism>
<proteinExistence type="predicted"/>